<dbReference type="Pfam" id="PF16515">
    <property type="entry name" value="HIP1_clath_bdg"/>
    <property type="match status" value="1"/>
</dbReference>
<proteinExistence type="inferred from homology"/>
<keyword evidence="4" id="KW-0254">Endocytosis</keyword>
<dbReference type="Pfam" id="PF01608">
    <property type="entry name" value="I_LWEQ"/>
    <property type="match status" value="1"/>
</dbReference>
<dbReference type="GO" id="GO:0030864">
    <property type="term" value="C:cortical actin cytoskeleton"/>
    <property type="evidence" value="ECO:0007669"/>
    <property type="project" value="TreeGrafter"/>
</dbReference>
<dbReference type="InterPro" id="IPR032422">
    <property type="entry name" value="HIP1_clath-bd"/>
</dbReference>
<feature type="compositionally biased region" description="Polar residues" evidence="8">
    <location>
        <begin position="486"/>
        <end position="497"/>
    </location>
</feature>
<dbReference type="Gene3D" id="1.20.5.1700">
    <property type="match status" value="1"/>
</dbReference>
<dbReference type="SUPFAM" id="SSF109885">
    <property type="entry name" value="I/LWEQ domain"/>
    <property type="match status" value="1"/>
</dbReference>
<dbReference type="GO" id="GO:0030136">
    <property type="term" value="C:clathrin-coated vesicle"/>
    <property type="evidence" value="ECO:0007669"/>
    <property type="project" value="TreeGrafter"/>
</dbReference>
<dbReference type="InterPro" id="IPR035964">
    <property type="entry name" value="I/LWEQ_dom_sf"/>
</dbReference>
<accession>A0A3Q3GBW9</accession>
<dbReference type="PANTHER" id="PTHR10407">
    <property type="entry name" value="HUNTINGTIN INTERACTING PROTEIN 1"/>
    <property type="match status" value="1"/>
</dbReference>
<organism evidence="11 12">
    <name type="scientific">Labrus bergylta</name>
    <name type="common">ballan wrasse</name>
    <dbReference type="NCBI Taxonomy" id="56723"/>
    <lineage>
        <taxon>Eukaryota</taxon>
        <taxon>Metazoa</taxon>
        <taxon>Chordata</taxon>
        <taxon>Craniata</taxon>
        <taxon>Vertebrata</taxon>
        <taxon>Euteleostomi</taxon>
        <taxon>Actinopterygii</taxon>
        <taxon>Neopterygii</taxon>
        <taxon>Teleostei</taxon>
        <taxon>Neoteleostei</taxon>
        <taxon>Acanthomorphata</taxon>
        <taxon>Eupercaria</taxon>
        <taxon>Labriformes</taxon>
        <taxon>Labridae</taxon>
        <taxon>Labrus</taxon>
    </lineage>
</organism>
<evidence type="ECO:0000256" key="7">
    <source>
        <dbReference type="SAM" id="Coils"/>
    </source>
</evidence>
<keyword evidence="9" id="KW-0812">Transmembrane</keyword>
<dbReference type="SMART" id="SM00273">
    <property type="entry name" value="ENTH"/>
    <property type="match status" value="1"/>
</dbReference>
<protein>
    <submittedName>
        <fullName evidence="11">Huntingtin interacting protein 1 related</fullName>
    </submittedName>
</protein>
<keyword evidence="9" id="KW-0472">Membrane</keyword>
<dbReference type="PANTHER" id="PTHR10407:SF10">
    <property type="entry name" value="HUNTINGTIN-INTERACTING PROTEIN 1-RELATED PROTEIN"/>
    <property type="match status" value="1"/>
</dbReference>
<feature type="coiled-coil region" evidence="7">
    <location>
        <begin position="891"/>
        <end position="920"/>
    </location>
</feature>
<evidence type="ECO:0000256" key="4">
    <source>
        <dbReference type="ARBA" id="ARBA00022583"/>
    </source>
</evidence>
<feature type="domain" description="I/LWEQ" evidence="10">
    <location>
        <begin position="688"/>
        <end position="925"/>
    </location>
</feature>
<dbReference type="SMART" id="SM00307">
    <property type="entry name" value="ILWEQ"/>
    <property type="match status" value="1"/>
</dbReference>
<sequence>VTSTETPPKEKYVREIIIGTYKEAGATTFWSYAINLPLSSHSMVSWKFCYLLHKVLRGGHRNVSLNIKNASILHFTSCFFFYLSFVLIVLMMRNLEVSDETLDREAGTDHILLKETVKLLRQLDANGAKPSTPAGQCRLTPLIPLILDCSFLYHFSVLLMFKLHSIAPDTLLGHRERFRDLFTGLKQFFDRAREIEFFKSIIRIPDLPDAPPNFLRAAAFGEYKKAVVVMPNEERLDGEEVERQPKVPQVSLHRDGLRERGACFFLYLKNESLKRELEVLRPELKLIKTEAQRAVIELKSQVNRLEAEMEEQRTHKQMAMMENEHLRMEVEALRSANVASVGAQIGFKEADTRAQAAELRFTQLKDRHAELISSHADLMKKNAETVKLLSSTKHGQDDVLRANQQLESELEYLRQEKRNMLTINAEQKLEIDRLRRELDSTRAELTMAKNALQSKEMSGTQLSSSLAGLQAEREVLTRSMRDQESELNSLRQQAQLHQSSLEQERQRSSMELGILHTQLQQQACREGELAKKLQEEQFCLLQCAVVEAEGIILDAVAKVDDPIHISCISSPDYLVNRAEITLGSIDKMQQSHQVYMGNRNDASGLLRAVTQFSHLAADTIVNGAATSHSAPTDQADCLTDSCRDCANHCLQYLKDLKLQASLPRADPSAIRYTVQRLLALGQELRPKGQDVLKEELGSMVDKEMIATSTAIEEAVLRMDEIMNQARRDTSGVKLEVNQSILGSCSDLMKAVHMLVTASTDLQKDIVEGGRGAASVTEFYAKNSRWTEGLISASKAVGWGATQLLYSISILNISNFFLELIACCHEIAASTAQLVAASKVKADRNNKKLSTLQQASRHVNDMAAVVVTSTKHGKRRTSVMDFSGLSLIKLKTEEMEAQVKVLQLESQLEQERVRLGELRKRHYELNPPETEQQTERCFDRFRPALPKPVIFSDELTRNSYKSYCHTFLRPTLLYDVNLML</sequence>
<evidence type="ECO:0000256" key="2">
    <source>
        <dbReference type="ARBA" id="ARBA00010135"/>
    </source>
</evidence>
<dbReference type="GO" id="GO:0048268">
    <property type="term" value="P:clathrin coat assembly"/>
    <property type="evidence" value="ECO:0007669"/>
    <property type="project" value="TreeGrafter"/>
</dbReference>
<feature type="transmembrane region" description="Helical" evidence="9">
    <location>
        <begin position="72"/>
        <end position="92"/>
    </location>
</feature>
<keyword evidence="6" id="KW-0009">Actin-binding</keyword>
<dbReference type="AlphaFoldDB" id="A0A3Q3GBW9"/>
<feature type="coiled-coil region" evidence="7">
    <location>
        <begin position="288"/>
        <end position="322"/>
    </location>
</feature>
<keyword evidence="12" id="KW-1185">Reference proteome</keyword>
<evidence type="ECO:0000313" key="11">
    <source>
        <dbReference type="Ensembl" id="ENSLBEP00000028478.1"/>
    </source>
</evidence>
<comment type="subcellular location">
    <subcellularLocation>
        <location evidence="1">Cytoplasm</location>
    </subcellularLocation>
</comment>
<keyword evidence="5 7" id="KW-0175">Coiled coil</keyword>
<dbReference type="GO" id="GO:0032051">
    <property type="term" value="F:clathrin light chain binding"/>
    <property type="evidence" value="ECO:0007669"/>
    <property type="project" value="TreeGrafter"/>
</dbReference>
<evidence type="ECO:0000256" key="6">
    <source>
        <dbReference type="ARBA" id="ARBA00023203"/>
    </source>
</evidence>
<reference evidence="11" key="2">
    <citation type="submission" date="2025-09" db="UniProtKB">
        <authorList>
            <consortium name="Ensembl"/>
        </authorList>
    </citation>
    <scope>IDENTIFICATION</scope>
</reference>
<dbReference type="GO" id="GO:0051015">
    <property type="term" value="F:actin filament binding"/>
    <property type="evidence" value="ECO:0007669"/>
    <property type="project" value="TreeGrafter"/>
</dbReference>
<evidence type="ECO:0000256" key="9">
    <source>
        <dbReference type="SAM" id="Phobius"/>
    </source>
</evidence>
<dbReference type="SUPFAM" id="SSF48464">
    <property type="entry name" value="ENTH/VHS domain"/>
    <property type="match status" value="1"/>
</dbReference>
<dbReference type="InterPro" id="IPR008942">
    <property type="entry name" value="ENTH_VHS"/>
</dbReference>
<name>A0A3Q3GBW9_9LABR</name>
<dbReference type="InterPro" id="IPR030224">
    <property type="entry name" value="Sla2_fam"/>
</dbReference>
<dbReference type="GO" id="GO:0043325">
    <property type="term" value="F:phosphatidylinositol-3,4-bisphosphate binding"/>
    <property type="evidence" value="ECO:0007669"/>
    <property type="project" value="TreeGrafter"/>
</dbReference>
<evidence type="ECO:0000313" key="12">
    <source>
        <dbReference type="Proteomes" id="UP000261660"/>
    </source>
</evidence>
<dbReference type="InterPro" id="IPR011417">
    <property type="entry name" value="ANTH_dom"/>
</dbReference>
<dbReference type="Proteomes" id="UP000261660">
    <property type="component" value="Unplaced"/>
</dbReference>
<comment type="similarity">
    <text evidence="2">Belongs to the SLA2 family.</text>
</comment>
<dbReference type="GO" id="GO:0080025">
    <property type="term" value="F:phosphatidylinositol-3,5-bisphosphate binding"/>
    <property type="evidence" value="ECO:0007669"/>
    <property type="project" value="TreeGrafter"/>
</dbReference>
<dbReference type="Pfam" id="PF07651">
    <property type="entry name" value="ANTH"/>
    <property type="match status" value="2"/>
</dbReference>
<dbReference type="Ensembl" id="ENSLBET00000029818.1">
    <property type="protein sequence ID" value="ENSLBEP00000028478.1"/>
    <property type="gene ID" value="ENSLBEG00000021344.1"/>
</dbReference>
<dbReference type="GeneTree" id="ENSGT00940000153594"/>
<evidence type="ECO:0000256" key="1">
    <source>
        <dbReference type="ARBA" id="ARBA00004496"/>
    </source>
</evidence>
<feature type="region of interest" description="Disordered" evidence="8">
    <location>
        <begin position="480"/>
        <end position="503"/>
    </location>
</feature>
<keyword evidence="9" id="KW-1133">Transmembrane helix</keyword>
<evidence type="ECO:0000256" key="8">
    <source>
        <dbReference type="SAM" id="MobiDB-lite"/>
    </source>
</evidence>
<dbReference type="PROSITE" id="PS50945">
    <property type="entry name" value="I_LWEQ"/>
    <property type="match status" value="1"/>
</dbReference>
<evidence type="ECO:0000256" key="3">
    <source>
        <dbReference type="ARBA" id="ARBA00022490"/>
    </source>
</evidence>
<dbReference type="GO" id="GO:0007015">
    <property type="term" value="P:actin filament organization"/>
    <property type="evidence" value="ECO:0007669"/>
    <property type="project" value="TreeGrafter"/>
</dbReference>
<reference evidence="11" key="1">
    <citation type="submission" date="2025-08" db="UniProtKB">
        <authorList>
            <consortium name="Ensembl"/>
        </authorList>
    </citation>
    <scope>IDENTIFICATION</scope>
</reference>
<dbReference type="Gene3D" id="1.25.40.90">
    <property type="match status" value="1"/>
</dbReference>
<dbReference type="GO" id="GO:0035615">
    <property type="term" value="F:clathrin adaptor activity"/>
    <property type="evidence" value="ECO:0007669"/>
    <property type="project" value="TreeGrafter"/>
</dbReference>
<dbReference type="FunFam" id="1.20.5.1700:FF:000002">
    <property type="entry name" value="Huntingtin interacting protein 1"/>
    <property type="match status" value="1"/>
</dbReference>
<evidence type="ECO:0000256" key="5">
    <source>
        <dbReference type="ARBA" id="ARBA00023054"/>
    </source>
</evidence>
<keyword evidence="3" id="KW-0963">Cytoplasm</keyword>
<dbReference type="Gene3D" id="6.10.250.920">
    <property type="match status" value="1"/>
</dbReference>
<dbReference type="InterPro" id="IPR002558">
    <property type="entry name" value="ILWEQ_dom"/>
</dbReference>
<dbReference type="Gene3D" id="1.20.1410.10">
    <property type="entry name" value="I/LWEQ domain"/>
    <property type="match status" value="1"/>
</dbReference>
<dbReference type="GO" id="GO:0006897">
    <property type="term" value="P:endocytosis"/>
    <property type="evidence" value="ECO:0007669"/>
    <property type="project" value="UniProtKB-KW"/>
</dbReference>
<evidence type="ECO:0000259" key="10">
    <source>
        <dbReference type="PROSITE" id="PS50945"/>
    </source>
</evidence>
<dbReference type="InterPro" id="IPR013809">
    <property type="entry name" value="ENTH"/>
</dbReference>